<dbReference type="GO" id="GO:0003700">
    <property type="term" value="F:DNA-binding transcription factor activity"/>
    <property type="evidence" value="ECO:0007669"/>
    <property type="project" value="TreeGrafter"/>
</dbReference>
<evidence type="ECO:0000259" key="3">
    <source>
        <dbReference type="SMART" id="SM00346"/>
    </source>
</evidence>
<name>A0A9P3UZ03_9MYCO</name>
<feature type="domain" description="HTH iclR-type" evidence="3">
    <location>
        <begin position="42"/>
        <end position="130"/>
    </location>
</feature>
<dbReference type="InterPro" id="IPR036390">
    <property type="entry name" value="WH_DNA-bd_sf"/>
</dbReference>
<dbReference type="InterPro" id="IPR050707">
    <property type="entry name" value="HTH_MetabolicPath_Reg"/>
</dbReference>
<reference evidence="5" key="1">
    <citation type="submission" date="2022-08" db="EMBL/GenBank/DDBJ databases">
        <title>Mycobacterium kiyosense sp. nov., scotochromogenic slow-glowing species isolated from respiratory specimens.</title>
        <authorList>
            <person name="Fukano H."/>
            <person name="Kazumi Y."/>
            <person name="Sakagami N."/>
            <person name="Ato M."/>
            <person name="Mitarai S."/>
            <person name="Hoshino Y."/>
        </authorList>
    </citation>
    <scope>NUCLEOTIDE SEQUENCE</scope>
    <source>
        <strain evidence="5">1413</strain>
        <strain evidence="4">SRL2020-028</strain>
    </source>
</reference>
<sequence>MSGIIPRLYSPVTGPAPAVTGGTAGTDCPGLVAEPADKSPGRGVLAGAFTLLEALAQADDGLGLTALARVSGLAKTSAHRLAEQLVELGAAQRVGQRYYVGPRLGRIGQHWQPDPELRKIAHAPVHDLAVSSACEMSALVVLYGDRLRVIAATARRGCTFYPDALDRETVARTAAGRILYAVRPGDPPPPSCWKSHEWQQLREQLLDVRATVSDLQDTMPGTCSVSAPVRNRHGECLGAVFALEYAAGPSPKLGELVLRTVRRIEAALP</sequence>
<proteinExistence type="predicted"/>
<dbReference type="EMBL" id="BRZI01000028">
    <property type="protein sequence ID" value="GLD31638.1"/>
    <property type="molecule type" value="Genomic_DNA"/>
</dbReference>
<evidence type="ECO:0000313" key="4">
    <source>
        <dbReference type="EMBL" id="GLB83521.1"/>
    </source>
</evidence>
<keyword evidence="2" id="KW-0804">Transcription</keyword>
<dbReference type="GO" id="GO:0003677">
    <property type="term" value="F:DNA binding"/>
    <property type="evidence" value="ECO:0007669"/>
    <property type="project" value="InterPro"/>
</dbReference>
<evidence type="ECO:0000313" key="6">
    <source>
        <dbReference type="Proteomes" id="UP001064782"/>
    </source>
</evidence>
<dbReference type="GO" id="GO:0045892">
    <property type="term" value="P:negative regulation of DNA-templated transcription"/>
    <property type="evidence" value="ECO:0007669"/>
    <property type="project" value="TreeGrafter"/>
</dbReference>
<dbReference type="InterPro" id="IPR005471">
    <property type="entry name" value="Tscrpt_reg_IclR_N"/>
</dbReference>
<comment type="caution">
    <text evidence="5">The sequence shown here is derived from an EMBL/GenBank/DDBJ whole genome shotgun (WGS) entry which is preliminary data.</text>
</comment>
<dbReference type="GeneID" id="83632801"/>
<accession>A0A9P3UZ03</accession>
<dbReference type="AlphaFoldDB" id="A0A9P3UZ03"/>
<dbReference type="Proteomes" id="UP001165663">
    <property type="component" value="Unassembled WGS sequence"/>
</dbReference>
<dbReference type="InterPro" id="IPR036388">
    <property type="entry name" value="WH-like_DNA-bd_sf"/>
</dbReference>
<dbReference type="Gene3D" id="3.30.450.40">
    <property type="match status" value="1"/>
</dbReference>
<protein>
    <recommendedName>
        <fullName evidence="3">HTH iclR-type domain-containing protein</fullName>
    </recommendedName>
</protein>
<evidence type="ECO:0000256" key="2">
    <source>
        <dbReference type="ARBA" id="ARBA00023163"/>
    </source>
</evidence>
<dbReference type="EMBL" id="BRXE01000028">
    <property type="protein sequence ID" value="GLB83521.1"/>
    <property type="molecule type" value="Genomic_DNA"/>
</dbReference>
<keyword evidence="6" id="KW-1185">Reference proteome</keyword>
<keyword evidence="1" id="KW-0805">Transcription regulation</keyword>
<gene>
    <name evidence="5" type="ORF">Mkiyose1413_35210</name>
    <name evidence="4" type="ORF">SRL2020028_27770</name>
</gene>
<dbReference type="PANTHER" id="PTHR30136:SF35">
    <property type="entry name" value="HTH-TYPE TRANSCRIPTIONAL REGULATOR RV1719"/>
    <property type="match status" value="1"/>
</dbReference>
<dbReference type="SUPFAM" id="SSF46785">
    <property type="entry name" value="Winged helix' DNA-binding domain"/>
    <property type="match status" value="1"/>
</dbReference>
<dbReference type="SUPFAM" id="SSF55781">
    <property type="entry name" value="GAF domain-like"/>
    <property type="match status" value="1"/>
</dbReference>
<dbReference type="Pfam" id="PF09339">
    <property type="entry name" value="HTH_IclR"/>
    <property type="match status" value="1"/>
</dbReference>
<dbReference type="RefSeq" id="WP_264894213.1">
    <property type="nucleotide sequence ID" value="NZ_BRXG01000047.1"/>
</dbReference>
<dbReference type="PANTHER" id="PTHR30136">
    <property type="entry name" value="HELIX-TURN-HELIX TRANSCRIPTIONAL REGULATOR, ICLR FAMILY"/>
    <property type="match status" value="1"/>
</dbReference>
<organism evidence="5 6">
    <name type="scientific">Mycobacterium kiyosense</name>
    <dbReference type="NCBI Taxonomy" id="2871094"/>
    <lineage>
        <taxon>Bacteria</taxon>
        <taxon>Bacillati</taxon>
        <taxon>Actinomycetota</taxon>
        <taxon>Actinomycetes</taxon>
        <taxon>Mycobacteriales</taxon>
        <taxon>Mycobacteriaceae</taxon>
        <taxon>Mycobacterium</taxon>
    </lineage>
</organism>
<dbReference type="Proteomes" id="UP001064782">
    <property type="component" value="Unassembled WGS sequence"/>
</dbReference>
<evidence type="ECO:0000256" key="1">
    <source>
        <dbReference type="ARBA" id="ARBA00023015"/>
    </source>
</evidence>
<dbReference type="Gene3D" id="1.10.10.10">
    <property type="entry name" value="Winged helix-like DNA-binding domain superfamily/Winged helix DNA-binding domain"/>
    <property type="match status" value="1"/>
</dbReference>
<dbReference type="SMART" id="SM00346">
    <property type="entry name" value="HTH_ICLR"/>
    <property type="match status" value="1"/>
</dbReference>
<dbReference type="InterPro" id="IPR029016">
    <property type="entry name" value="GAF-like_dom_sf"/>
</dbReference>
<evidence type="ECO:0000313" key="5">
    <source>
        <dbReference type="EMBL" id="GLD31638.1"/>
    </source>
</evidence>